<dbReference type="Pfam" id="PF01479">
    <property type="entry name" value="S4"/>
    <property type="match status" value="1"/>
</dbReference>
<dbReference type="SMART" id="SM00363">
    <property type="entry name" value="S4"/>
    <property type="match status" value="1"/>
</dbReference>
<keyword evidence="1" id="KW-0694">RNA-binding</keyword>
<dbReference type="InterPro" id="IPR036986">
    <property type="entry name" value="S4_RNA-bd_sf"/>
</dbReference>
<dbReference type="GO" id="GO:0003723">
    <property type="term" value="F:RNA binding"/>
    <property type="evidence" value="ECO:0007669"/>
    <property type="project" value="UniProtKB-KW"/>
</dbReference>
<proteinExistence type="predicted"/>
<organism evidence="4 5">
    <name type="scientific">Prymnesium parvum</name>
    <name type="common">Toxic golden alga</name>
    <dbReference type="NCBI Taxonomy" id="97485"/>
    <lineage>
        <taxon>Eukaryota</taxon>
        <taxon>Haptista</taxon>
        <taxon>Haptophyta</taxon>
        <taxon>Prymnesiophyceae</taxon>
        <taxon>Prymnesiales</taxon>
        <taxon>Prymnesiaceae</taxon>
        <taxon>Prymnesium</taxon>
    </lineage>
</organism>
<evidence type="ECO:0000313" key="5">
    <source>
        <dbReference type="Proteomes" id="UP001515480"/>
    </source>
</evidence>
<dbReference type="Proteomes" id="UP001515480">
    <property type="component" value="Unassembled WGS sequence"/>
</dbReference>
<dbReference type="AlphaFoldDB" id="A0AB34IQH3"/>
<sequence>MLRLSSRLASAKPPPPAKLPILQLHTARIHSHARVLLRAPPLLPPRSSPTGLLVAPRRSFATPPPDAVPPPPNKPPGPGERIPVFFPRATSHKASLEVKRRIKYLIPHMKGKWLKWLVRKHHRSGTTNSFVSALESRLDLFLWRCNLVPSTWAARHLIGYKKIMVNGQVITTHSRQLKPFDIVEPVPSAIPIIKRLMKSRLKNNTFVYMKSGRSNTTEPSKAQDGQAQARAAKYDLSKLQEDSEATALSYRRLPPPIATESFTHGAAALPRDAHICLHALVPALLGVLAADTPLGDELRSRQHELAVIAPAQGEGEDDAPPLTLTWQRQEGPPVKLLELDRVAVRRVLLGLLALQSGAESARP</sequence>
<protein>
    <recommendedName>
        <fullName evidence="3">RNA-binding S4 domain-containing protein</fullName>
    </recommendedName>
</protein>
<dbReference type="Gene3D" id="3.10.290.10">
    <property type="entry name" value="RNA-binding S4 domain"/>
    <property type="match status" value="1"/>
</dbReference>
<dbReference type="SUPFAM" id="SSF55174">
    <property type="entry name" value="Alpha-L RNA-binding motif"/>
    <property type="match status" value="1"/>
</dbReference>
<feature type="region of interest" description="Disordered" evidence="2">
    <location>
        <begin position="53"/>
        <end position="80"/>
    </location>
</feature>
<accession>A0AB34IQH3</accession>
<gene>
    <name evidence="4" type="ORF">AB1Y20_010786</name>
</gene>
<evidence type="ECO:0000259" key="3">
    <source>
        <dbReference type="SMART" id="SM00363"/>
    </source>
</evidence>
<comment type="caution">
    <text evidence="4">The sequence shown here is derived from an EMBL/GenBank/DDBJ whole genome shotgun (WGS) entry which is preliminary data.</text>
</comment>
<dbReference type="InterPro" id="IPR002942">
    <property type="entry name" value="S4_RNA-bd"/>
</dbReference>
<keyword evidence="5" id="KW-1185">Reference proteome</keyword>
<feature type="compositionally biased region" description="Pro residues" evidence="2">
    <location>
        <begin position="62"/>
        <end position="78"/>
    </location>
</feature>
<evidence type="ECO:0000313" key="4">
    <source>
        <dbReference type="EMBL" id="KAL1504380.1"/>
    </source>
</evidence>
<dbReference type="PROSITE" id="PS50889">
    <property type="entry name" value="S4"/>
    <property type="match status" value="1"/>
</dbReference>
<evidence type="ECO:0000256" key="2">
    <source>
        <dbReference type="SAM" id="MobiDB-lite"/>
    </source>
</evidence>
<dbReference type="CDD" id="cd00165">
    <property type="entry name" value="S4"/>
    <property type="match status" value="1"/>
</dbReference>
<evidence type="ECO:0000256" key="1">
    <source>
        <dbReference type="PROSITE-ProRule" id="PRU00182"/>
    </source>
</evidence>
<reference evidence="4 5" key="1">
    <citation type="journal article" date="2024" name="Science">
        <title>Giant polyketide synthase enzymes in the biosynthesis of giant marine polyether toxins.</title>
        <authorList>
            <person name="Fallon T.R."/>
            <person name="Shende V.V."/>
            <person name="Wierzbicki I.H."/>
            <person name="Pendleton A.L."/>
            <person name="Watervoot N.F."/>
            <person name="Auber R.P."/>
            <person name="Gonzalez D.J."/>
            <person name="Wisecaver J.H."/>
            <person name="Moore B.S."/>
        </authorList>
    </citation>
    <scope>NUCLEOTIDE SEQUENCE [LARGE SCALE GENOMIC DNA]</scope>
    <source>
        <strain evidence="4 5">12B1</strain>
    </source>
</reference>
<feature type="domain" description="RNA-binding S4" evidence="3">
    <location>
        <begin position="136"/>
        <end position="202"/>
    </location>
</feature>
<name>A0AB34IQH3_PRYPA</name>
<dbReference type="EMBL" id="JBGBPQ010000020">
    <property type="protein sequence ID" value="KAL1504380.1"/>
    <property type="molecule type" value="Genomic_DNA"/>
</dbReference>